<evidence type="ECO:0000313" key="1">
    <source>
        <dbReference type="EMBL" id="CAH9095134.1"/>
    </source>
</evidence>
<organism evidence="1 2">
    <name type="scientific">Cuscuta europaea</name>
    <name type="common">European dodder</name>
    <dbReference type="NCBI Taxonomy" id="41803"/>
    <lineage>
        <taxon>Eukaryota</taxon>
        <taxon>Viridiplantae</taxon>
        <taxon>Streptophyta</taxon>
        <taxon>Embryophyta</taxon>
        <taxon>Tracheophyta</taxon>
        <taxon>Spermatophyta</taxon>
        <taxon>Magnoliopsida</taxon>
        <taxon>eudicotyledons</taxon>
        <taxon>Gunneridae</taxon>
        <taxon>Pentapetalae</taxon>
        <taxon>asterids</taxon>
        <taxon>lamiids</taxon>
        <taxon>Solanales</taxon>
        <taxon>Convolvulaceae</taxon>
        <taxon>Cuscuteae</taxon>
        <taxon>Cuscuta</taxon>
        <taxon>Cuscuta subgen. Cuscuta</taxon>
    </lineage>
</organism>
<proteinExistence type="predicted"/>
<dbReference type="OrthoDB" id="1845088at2759"/>
<name>A0A9P1ECX3_CUSEU</name>
<comment type="caution">
    <text evidence="1">The sequence shown here is derived from an EMBL/GenBank/DDBJ whole genome shotgun (WGS) entry which is preliminary data.</text>
</comment>
<reference evidence="1" key="1">
    <citation type="submission" date="2022-07" db="EMBL/GenBank/DDBJ databases">
        <authorList>
            <person name="Macas J."/>
            <person name="Novak P."/>
            <person name="Neumann P."/>
        </authorList>
    </citation>
    <scope>NUCLEOTIDE SEQUENCE</scope>
</reference>
<sequence>MTPQGIAAWGGPSAGGAPTMGTASCNSIVSHLNINALHVCATNFGSAGTSSDGGILGAVPHHIVCQICFSAGHSAIACPSRFNQTSTPALLTASGESNSALWYPDSGASAHMTASEGQGLEGGASAC</sequence>
<accession>A0A9P1ECX3</accession>
<gene>
    <name evidence="1" type="ORF">CEURO_LOCUS13014</name>
</gene>
<keyword evidence="2" id="KW-1185">Reference proteome</keyword>
<dbReference type="Proteomes" id="UP001152484">
    <property type="component" value="Unassembled WGS sequence"/>
</dbReference>
<evidence type="ECO:0000313" key="2">
    <source>
        <dbReference type="Proteomes" id="UP001152484"/>
    </source>
</evidence>
<dbReference type="EMBL" id="CAMAPE010000033">
    <property type="protein sequence ID" value="CAH9095134.1"/>
    <property type="molecule type" value="Genomic_DNA"/>
</dbReference>
<protein>
    <submittedName>
        <fullName evidence="1">Uncharacterized protein</fullName>
    </submittedName>
</protein>
<dbReference type="AlphaFoldDB" id="A0A9P1ECX3"/>